<gene>
    <name evidence="2" type="ORF">GTW09_02580</name>
</gene>
<dbReference type="CDD" id="cd00093">
    <property type="entry name" value="HTH_XRE"/>
    <property type="match status" value="1"/>
</dbReference>
<accession>A0A6L9MR91</accession>
<name>A0A6L9MR91_9ALTE</name>
<organism evidence="2 3">
    <name type="scientific">Alteromonas hispanica</name>
    <dbReference type="NCBI Taxonomy" id="315421"/>
    <lineage>
        <taxon>Bacteria</taxon>
        <taxon>Pseudomonadati</taxon>
        <taxon>Pseudomonadota</taxon>
        <taxon>Gammaproteobacteria</taxon>
        <taxon>Alteromonadales</taxon>
        <taxon>Alteromonadaceae</taxon>
        <taxon>Alteromonas/Salinimonas group</taxon>
        <taxon>Alteromonas</taxon>
    </lineage>
</organism>
<dbReference type="SUPFAM" id="SSF47413">
    <property type="entry name" value="lambda repressor-like DNA-binding domains"/>
    <property type="match status" value="1"/>
</dbReference>
<protein>
    <submittedName>
        <fullName evidence="2">Helix-turn-helix domain-containing protein</fullName>
    </submittedName>
</protein>
<evidence type="ECO:0000259" key="1">
    <source>
        <dbReference type="Pfam" id="PF13443"/>
    </source>
</evidence>
<keyword evidence="3" id="KW-1185">Reference proteome</keyword>
<dbReference type="Proteomes" id="UP000478837">
    <property type="component" value="Unassembled WGS sequence"/>
</dbReference>
<dbReference type="RefSeq" id="WP_014978923.1">
    <property type="nucleotide sequence ID" value="NZ_JAAAWP010000001.1"/>
</dbReference>
<dbReference type="Gene3D" id="1.10.260.40">
    <property type="entry name" value="lambda repressor-like DNA-binding domains"/>
    <property type="match status" value="1"/>
</dbReference>
<evidence type="ECO:0000313" key="3">
    <source>
        <dbReference type="Proteomes" id="UP000478837"/>
    </source>
</evidence>
<dbReference type="GO" id="GO:0003677">
    <property type="term" value="F:DNA binding"/>
    <property type="evidence" value="ECO:0007669"/>
    <property type="project" value="InterPro"/>
</dbReference>
<dbReference type="InterPro" id="IPR001387">
    <property type="entry name" value="Cro/C1-type_HTH"/>
</dbReference>
<dbReference type="EMBL" id="JAAAWP010000001">
    <property type="protein sequence ID" value="NDW20413.1"/>
    <property type="molecule type" value="Genomic_DNA"/>
</dbReference>
<sequence>MIKYKIRELVKQKSEQEGRKITLSFLANEVGIQSSAMSKIANNTGYHTSITTLEALCKFFDCKIEDVVEYVPD</sequence>
<comment type="caution">
    <text evidence="2">The sequence shown here is derived from an EMBL/GenBank/DDBJ whole genome shotgun (WGS) entry which is preliminary data.</text>
</comment>
<feature type="domain" description="HTH cro/C1-type" evidence="1">
    <location>
        <begin position="19"/>
        <end position="73"/>
    </location>
</feature>
<dbReference type="Pfam" id="PF13443">
    <property type="entry name" value="HTH_26"/>
    <property type="match status" value="1"/>
</dbReference>
<evidence type="ECO:0000313" key="2">
    <source>
        <dbReference type="EMBL" id="NDW20413.1"/>
    </source>
</evidence>
<reference evidence="2 3" key="1">
    <citation type="submission" date="2020-01" db="EMBL/GenBank/DDBJ databases">
        <title>Genomes of bacteria type strains.</title>
        <authorList>
            <person name="Chen J."/>
            <person name="Zhu S."/>
            <person name="Yang J."/>
        </authorList>
    </citation>
    <scope>NUCLEOTIDE SEQUENCE [LARGE SCALE GENOMIC DNA]</scope>
    <source>
        <strain evidence="2 3">LMG 22958</strain>
    </source>
</reference>
<dbReference type="InterPro" id="IPR010982">
    <property type="entry name" value="Lambda_DNA-bd_dom_sf"/>
</dbReference>
<proteinExistence type="predicted"/>
<dbReference type="AlphaFoldDB" id="A0A6L9MR91"/>